<evidence type="ECO:0000256" key="7">
    <source>
        <dbReference type="ARBA" id="ARBA00023242"/>
    </source>
</evidence>
<evidence type="ECO:0000256" key="2">
    <source>
        <dbReference type="ARBA" id="ARBA00004123"/>
    </source>
</evidence>
<dbReference type="PANTHER" id="PTHR22930">
    <property type="match status" value="1"/>
</dbReference>
<evidence type="ECO:0000256" key="5">
    <source>
        <dbReference type="ARBA" id="ARBA00022723"/>
    </source>
</evidence>
<dbReference type="GO" id="GO:0016787">
    <property type="term" value="F:hydrolase activity"/>
    <property type="evidence" value="ECO:0007669"/>
    <property type="project" value="UniProtKB-KW"/>
</dbReference>
<dbReference type="STRING" id="57577.A0A2K3MJF6"/>
<reference evidence="9 10" key="1">
    <citation type="journal article" date="2014" name="Am. J. Bot.">
        <title>Genome assembly and annotation for red clover (Trifolium pratense; Fabaceae).</title>
        <authorList>
            <person name="Istvanek J."/>
            <person name="Jaros M."/>
            <person name="Krenek A."/>
            <person name="Repkova J."/>
        </authorList>
    </citation>
    <scope>NUCLEOTIDE SEQUENCE [LARGE SCALE GENOMIC DNA]</scope>
    <source>
        <strain evidence="10">cv. Tatra</strain>
        <tissue evidence="9">Young leaves</tissue>
    </source>
</reference>
<evidence type="ECO:0000256" key="3">
    <source>
        <dbReference type="ARBA" id="ARBA00006958"/>
    </source>
</evidence>
<reference evidence="9 10" key="2">
    <citation type="journal article" date="2017" name="Front. Plant Sci.">
        <title>Gene Classification and Mining of Molecular Markers Useful in Red Clover (Trifolium pratense) Breeding.</title>
        <authorList>
            <person name="Istvanek J."/>
            <person name="Dluhosova J."/>
            <person name="Dluhos P."/>
            <person name="Patkova L."/>
            <person name="Nedelnik J."/>
            <person name="Repkova J."/>
        </authorList>
    </citation>
    <scope>NUCLEOTIDE SEQUENCE [LARGE SCALE GENOMIC DNA]</scope>
    <source>
        <strain evidence="10">cv. Tatra</strain>
        <tissue evidence="9">Young leaves</tissue>
    </source>
</reference>
<evidence type="ECO:0000313" key="10">
    <source>
        <dbReference type="Proteomes" id="UP000236291"/>
    </source>
</evidence>
<evidence type="ECO:0000256" key="4">
    <source>
        <dbReference type="ARBA" id="ARBA00022722"/>
    </source>
</evidence>
<dbReference type="Proteomes" id="UP000236291">
    <property type="component" value="Unassembled WGS sequence"/>
</dbReference>
<comment type="caution">
    <text evidence="9">The sequence shown here is derived from an EMBL/GenBank/DDBJ whole genome shotgun (WGS) entry which is preliminary data.</text>
</comment>
<keyword evidence="5" id="KW-0479">Metal-binding</keyword>
<evidence type="ECO:0000256" key="1">
    <source>
        <dbReference type="ARBA" id="ARBA00001968"/>
    </source>
</evidence>
<gene>
    <name evidence="9" type="ORF">L195_g047051</name>
</gene>
<protein>
    <recommendedName>
        <fullName evidence="8">DDE Tnp4 domain-containing protein</fullName>
    </recommendedName>
</protein>
<keyword evidence="7" id="KW-0539">Nucleus</keyword>
<dbReference type="GO" id="GO:0004518">
    <property type="term" value="F:nuclease activity"/>
    <property type="evidence" value="ECO:0007669"/>
    <property type="project" value="UniProtKB-KW"/>
</dbReference>
<proteinExistence type="inferred from homology"/>
<dbReference type="Pfam" id="PF13359">
    <property type="entry name" value="DDE_Tnp_4"/>
    <property type="match status" value="1"/>
</dbReference>
<accession>A0A2K3MJF6</accession>
<dbReference type="InterPro" id="IPR027806">
    <property type="entry name" value="HARBI1_dom"/>
</dbReference>
<organism evidence="9 10">
    <name type="scientific">Trifolium pratense</name>
    <name type="common">Red clover</name>
    <dbReference type="NCBI Taxonomy" id="57577"/>
    <lineage>
        <taxon>Eukaryota</taxon>
        <taxon>Viridiplantae</taxon>
        <taxon>Streptophyta</taxon>
        <taxon>Embryophyta</taxon>
        <taxon>Tracheophyta</taxon>
        <taxon>Spermatophyta</taxon>
        <taxon>Magnoliopsida</taxon>
        <taxon>eudicotyledons</taxon>
        <taxon>Gunneridae</taxon>
        <taxon>Pentapetalae</taxon>
        <taxon>rosids</taxon>
        <taxon>fabids</taxon>
        <taxon>Fabales</taxon>
        <taxon>Fabaceae</taxon>
        <taxon>Papilionoideae</taxon>
        <taxon>50 kb inversion clade</taxon>
        <taxon>NPAAA clade</taxon>
        <taxon>Hologalegina</taxon>
        <taxon>IRL clade</taxon>
        <taxon>Trifolieae</taxon>
        <taxon>Trifolium</taxon>
    </lineage>
</organism>
<sequence>MKVSREYLKFHDYTLEGPEANKWKWFENSIGALDGTHIPVMVAAEDRPRYRNRKGDITTNVLGVCGSNLRFIYALPGWEGSAGDSRVLRDALRRQYRLQIPNGKYFLVDAGYTNGPGFLAPYRGTRYHLKEWIGNTPQNYKELFNLRHSRARNVIERAFGVLKKRWNEKQSDEILEAQDLELLSAVDEELTNQQSQRVPTNGVDEISTVQVTMRS</sequence>
<comment type="similarity">
    <text evidence="3">Belongs to the HARBI1 family.</text>
</comment>
<comment type="cofactor">
    <cofactor evidence="1">
        <name>a divalent metal cation</name>
        <dbReference type="ChEBI" id="CHEBI:60240"/>
    </cofactor>
</comment>
<dbReference type="AlphaFoldDB" id="A0A2K3MJF6"/>
<evidence type="ECO:0000259" key="8">
    <source>
        <dbReference type="Pfam" id="PF13359"/>
    </source>
</evidence>
<name>A0A2K3MJF6_TRIPR</name>
<comment type="subcellular location">
    <subcellularLocation>
        <location evidence="2">Nucleus</location>
    </subcellularLocation>
</comment>
<evidence type="ECO:0000313" key="9">
    <source>
        <dbReference type="EMBL" id="PNX90923.1"/>
    </source>
</evidence>
<dbReference type="GO" id="GO:0005634">
    <property type="term" value="C:nucleus"/>
    <property type="evidence" value="ECO:0007669"/>
    <property type="project" value="UniProtKB-SubCell"/>
</dbReference>
<dbReference type="InterPro" id="IPR045249">
    <property type="entry name" value="HARBI1-like"/>
</dbReference>
<dbReference type="GO" id="GO:0046872">
    <property type="term" value="F:metal ion binding"/>
    <property type="evidence" value="ECO:0007669"/>
    <property type="project" value="UniProtKB-KW"/>
</dbReference>
<dbReference type="PANTHER" id="PTHR22930:SF281">
    <property type="entry name" value="NUCLEASE"/>
    <property type="match status" value="1"/>
</dbReference>
<dbReference type="EMBL" id="ASHM01064402">
    <property type="protein sequence ID" value="PNX90923.1"/>
    <property type="molecule type" value="Genomic_DNA"/>
</dbReference>
<evidence type="ECO:0000256" key="6">
    <source>
        <dbReference type="ARBA" id="ARBA00022801"/>
    </source>
</evidence>
<keyword evidence="6" id="KW-0378">Hydrolase</keyword>
<feature type="domain" description="DDE Tnp4" evidence="8">
    <location>
        <begin position="33"/>
        <end position="167"/>
    </location>
</feature>
<keyword evidence="4" id="KW-0540">Nuclease</keyword>